<sequence length="327" mass="33964">MFAIRQYEFGPPETLQYESVPDPVAGKGQIRIAVTAAGVHAVDAVIRTGTGSGPFAPPELPMTPGREVAGVVDQVGEDVDESWLGKRVVTHLGMASGGYAEKAVREVEAVHEIPEGVDDAEAVTMIGTGRTAVGILDNTPISADDVVVVTAAAGGIGNLLVQAARAVGATVVGLAGGPAKVDQVRALASEVIAVDYRAEGWPLLVRDELAGREATLVFDGVGGKPGRAAFDLLGIGGKLIMFGWSAGEPIELSAADLFERYLTASVVLGPTILKRPGGIRALETEALRQVAQRRMVPITQSFPLAEAGKAQHALETRETVGKVVLIP</sequence>
<dbReference type="InterPro" id="IPR011032">
    <property type="entry name" value="GroES-like_sf"/>
</dbReference>
<keyword evidence="2" id="KW-0560">Oxidoreductase</keyword>
<keyword evidence="5" id="KW-1185">Reference proteome</keyword>
<dbReference type="GO" id="GO:0005829">
    <property type="term" value="C:cytosol"/>
    <property type="evidence" value="ECO:0007669"/>
    <property type="project" value="TreeGrafter"/>
</dbReference>
<dbReference type="SUPFAM" id="SSF51735">
    <property type="entry name" value="NAD(P)-binding Rossmann-fold domains"/>
    <property type="match status" value="1"/>
</dbReference>
<dbReference type="CDD" id="cd08244">
    <property type="entry name" value="MDR_enoyl_red"/>
    <property type="match status" value="1"/>
</dbReference>
<evidence type="ECO:0000259" key="3">
    <source>
        <dbReference type="SMART" id="SM00829"/>
    </source>
</evidence>
<dbReference type="GO" id="GO:0035925">
    <property type="term" value="F:mRNA 3'-UTR AU-rich region binding"/>
    <property type="evidence" value="ECO:0007669"/>
    <property type="project" value="TreeGrafter"/>
</dbReference>
<evidence type="ECO:0000313" key="5">
    <source>
        <dbReference type="Proteomes" id="UP000317043"/>
    </source>
</evidence>
<protein>
    <submittedName>
        <fullName evidence="4">NADPH2:quinone reductase</fullName>
    </submittedName>
</protein>
<evidence type="ECO:0000256" key="1">
    <source>
        <dbReference type="ARBA" id="ARBA00022857"/>
    </source>
</evidence>
<feature type="domain" description="Enoyl reductase (ER)" evidence="3">
    <location>
        <begin position="10"/>
        <end position="325"/>
    </location>
</feature>
<proteinExistence type="predicted"/>
<keyword evidence="1" id="KW-0521">NADP</keyword>
<dbReference type="SMART" id="SM00829">
    <property type="entry name" value="PKS_ER"/>
    <property type="match status" value="1"/>
</dbReference>
<dbReference type="OrthoDB" id="5195079at2"/>
<dbReference type="InterPro" id="IPR036291">
    <property type="entry name" value="NAD(P)-bd_dom_sf"/>
</dbReference>
<dbReference type="AlphaFoldDB" id="A0A543B0C4"/>
<dbReference type="InterPro" id="IPR013149">
    <property type="entry name" value="ADH-like_C"/>
</dbReference>
<gene>
    <name evidence="4" type="ORF">FB566_3874</name>
</gene>
<dbReference type="Proteomes" id="UP000317043">
    <property type="component" value="Unassembled WGS sequence"/>
</dbReference>
<comment type="caution">
    <text evidence="4">The sequence shown here is derived from an EMBL/GenBank/DDBJ whole genome shotgun (WGS) entry which is preliminary data.</text>
</comment>
<accession>A0A543B0C4</accession>
<dbReference type="InParanoid" id="A0A543B0C4"/>
<name>A0A543B0C4_9ACTN</name>
<dbReference type="EMBL" id="VFOW01000001">
    <property type="protein sequence ID" value="TQL78291.1"/>
    <property type="molecule type" value="Genomic_DNA"/>
</dbReference>
<evidence type="ECO:0000313" key="4">
    <source>
        <dbReference type="EMBL" id="TQL78291.1"/>
    </source>
</evidence>
<dbReference type="Gene3D" id="3.40.50.720">
    <property type="entry name" value="NAD(P)-binding Rossmann-like Domain"/>
    <property type="match status" value="1"/>
</dbReference>
<dbReference type="Pfam" id="PF08240">
    <property type="entry name" value="ADH_N"/>
    <property type="match status" value="1"/>
</dbReference>
<organism evidence="4 5">
    <name type="scientific">Stackebrandtia endophytica</name>
    <dbReference type="NCBI Taxonomy" id="1496996"/>
    <lineage>
        <taxon>Bacteria</taxon>
        <taxon>Bacillati</taxon>
        <taxon>Actinomycetota</taxon>
        <taxon>Actinomycetes</taxon>
        <taxon>Glycomycetales</taxon>
        <taxon>Glycomycetaceae</taxon>
        <taxon>Stackebrandtia</taxon>
    </lineage>
</organism>
<reference evidence="4 5" key="1">
    <citation type="submission" date="2019-06" db="EMBL/GenBank/DDBJ databases">
        <title>Sequencing the genomes of 1000 actinobacteria strains.</title>
        <authorList>
            <person name="Klenk H.-P."/>
        </authorList>
    </citation>
    <scope>NUCLEOTIDE SEQUENCE [LARGE SCALE GENOMIC DNA]</scope>
    <source>
        <strain evidence="4 5">DSM 45928</strain>
    </source>
</reference>
<dbReference type="Pfam" id="PF00107">
    <property type="entry name" value="ADH_zinc_N"/>
    <property type="match status" value="1"/>
</dbReference>
<dbReference type="PANTHER" id="PTHR48106:SF13">
    <property type="entry name" value="QUINONE OXIDOREDUCTASE-RELATED"/>
    <property type="match status" value="1"/>
</dbReference>
<dbReference type="GO" id="GO:0070402">
    <property type="term" value="F:NADPH binding"/>
    <property type="evidence" value="ECO:0007669"/>
    <property type="project" value="TreeGrafter"/>
</dbReference>
<dbReference type="InterPro" id="IPR020843">
    <property type="entry name" value="ER"/>
</dbReference>
<dbReference type="PANTHER" id="PTHR48106">
    <property type="entry name" value="QUINONE OXIDOREDUCTASE PIG3-RELATED"/>
    <property type="match status" value="1"/>
</dbReference>
<dbReference type="Gene3D" id="3.90.180.10">
    <property type="entry name" value="Medium-chain alcohol dehydrogenases, catalytic domain"/>
    <property type="match status" value="1"/>
</dbReference>
<dbReference type="InterPro" id="IPR013154">
    <property type="entry name" value="ADH-like_N"/>
</dbReference>
<dbReference type="RefSeq" id="WP_142042507.1">
    <property type="nucleotide sequence ID" value="NZ_JBHTGS010000004.1"/>
</dbReference>
<evidence type="ECO:0000256" key="2">
    <source>
        <dbReference type="ARBA" id="ARBA00023002"/>
    </source>
</evidence>
<dbReference type="GO" id="GO:0003960">
    <property type="term" value="F:quinone reductase (NADPH) activity"/>
    <property type="evidence" value="ECO:0007669"/>
    <property type="project" value="TreeGrafter"/>
</dbReference>
<dbReference type="SUPFAM" id="SSF50129">
    <property type="entry name" value="GroES-like"/>
    <property type="match status" value="1"/>
</dbReference>